<dbReference type="Gene3D" id="3.40.630.30">
    <property type="match status" value="1"/>
</dbReference>
<dbReference type="InterPro" id="IPR000182">
    <property type="entry name" value="GNAT_dom"/>
</dbReference>
<sequence>MTIYHAAAPGVRIVEFSSRWREDFARLNLEWLRRWFVVEPIDEQVLHDPETHLLAGGGQVLFALLGEGDAQRAVGTVALRNDGDGVHELTKMAVQPDLRGAGIGRALLLAAIQAHVELGGRELYLESSSFLAPALALYESAGFVHHPAPRPGSHYARADVHMIWQPPPA</sequence>
<reference evidence="3 4" key="1">
    <citation type="submission" date="2022-03" db="EMBL/GenBank/DDBJ databases">
        <title>Luteimonas soily sp. nov., a novel bacterium isolated from the soil.</title>
        <authorList>
            <person name="Zhang X."/>
        </authorList>
    </citation>
    <scope>NUCLEOTIDE SEQUENCE [LARGE SCALE GENOMIC DNA]</scope>
    <source>
        <strain evidence="3 4">50</strain>
    </source>
</reference>
<evidence type="ECO:0000259" key="2">
    <source>
        <dbReference type="PROSITE" id="PS51186"/>
    </source>
</evidence>
<dbReference type="PANTHER" id="PTHR13947:SF37">
    <property type="entry name" value="LD18367P"/>
    <property type="match status" value="1"/>
</dbReference>
<dbReference type="InterPro" id="IPR016181">
    <property type="entry name" value="Acyl_CoA_acyltransferase"/>
</dbReference>
<dbReference type="CDD" id="cd04301">
    <property type="entry name" value="NAT_SF"/>
    <property type="match status" value="1"/>
</dbReference>
<gene>
    <name evidence="3" type="ORF">MQC88_12475</name>
</gene>
<keyword evidence="4" id="KW-1185">Reference proteome</keyword>
<dbReference type="PROSITE" id="PS51186">
    <property type="entry name" value="GNAT"/>
    <property type="match status" value="1"/>
</dbReference>
<dbReference type="EMBL" id="JALGCL010000005">
    <property type="protein sequence ID" value="MCJ0826757.1"/>
    <property type="molecule type" value="Genomic_DNA"/>
</dbReference>
<proteinExistence type="predicted"/>
<dbReference type="SUPFAM" id="SSF55729">
    <property type="entry name" value="Acyl-CoA N-acyltransferases (Nat)"/>
    <property type="match status" value="1"/>
</dbReference>
<dbReference type="Pfam" id="PF00583">
    <property type="entry name" value="Acetyltransf_1"/>
    <property type="match status" value="1"/>
</dbReference>
<keyword evidence="1" id="KW-0808">Transferase</keyword>
<name>A0ABT0A6Z7_9GAMM</name>
<evidence type="ECO:0000313" key="4">
    <source>
        <dbReference type="Proteomes" id="UP001165423"/>
    </source>
</evidence>
<dbReference type="Proteomes" id="UP001165423">
    <property type="component" value="Unassembled WGS sequence"/>
</dbReference>
<dbReference type="InterPro" id="IPR050769">
    <property type="entry name" value="NAT_camello-type"/>
</dbReference>
<evidence type="ECO:0000313" key="3">
    <source>
        <dbReference type="EMBL" id="MCJ0826757.1"/>
    </source>
</evidence>
<accession>A0ABT0A6Z7</accession>
<feature type="domain" description="N-acetyltransferase" evidence="2">
    <location>
        <begin position="11"/>
        <end position="167"/>
    </location>
</feature>
<organism evidence="3 4">
    <name type="scientific">Cognatiluteimonas sedimenti</name>
    <dbReference type="NCBI Taxonomy" id="2927791"/>
    <lineage>
        <taxon>Bacteria</taxon>
        <taxon>Pseudomonadati</taxon>
        <taxon>Pseudomonadota</taxon>
        <taxon>Gammaproteobacteria</taxon>
        <taxon>Lysobacterales</taxon>
        <taxon>Lysobacteraceae</taxon>
        <taxon>Cognatiluteimonas</taxon>
    </lineage>
</organism>
<comment type="caution">
    <text evidence="3">The sequence shown here is derived from an EMBL/GenBank/DDBJ whole genome shotgun (WGS) entry which is preliminary data.</text>
</comment>
<protein>
    <submittedName>
        <fullName evidence="3">GNAT family N-acetyltransferase</fullName>
    </submittedName>
</protein>
<dbReference type="PANTHER" id="PTHR13947">
    <property type="entry name" value="GNAT FAMILY N-ACETYLTRANSFERASE"/>
    <property type="match status" value="1"/>
</dbReference>
<evidence type="ECO:0000256" key="1">
    <source>
        <dbReference type="ARBA" id="ARBA00022679"/>
    </source>
</evidence>
<dbReference type="RefSeq" id="WP_243322571.1">
    <property type="nucleotide sequence ID" value="NZ_JALGCL010000005.1"/>
</dbReference>